<dbReference type="GO" id="GO:0046872">
    <property type="term" value="F:metal ion binding"/>
    <property type="evidence" value="ECO:0007669"/>
    <property type="project" value="UniProtKB-KW"/>
</dbReference>
<evidence type="ECO:0000256" key="7">
    <source>
        <dbReference type="ARBA" id="ARBA00022723"/>
    </source>
</evidence>
<dbReference type="InterPro" id="IPR052170">
    <property type="entry name" value="M29_Exopeptidase"/>
</dbReference>
<keyword evidence="11" id="KW-1185">Reference proteome</keyword>
<evidence type="ECO:0000256" key="5">
    <source>
        <dbReference type="ARBA" id="ARBA00022438"/>
    </source>
</evidence>
<dbReference type="GO" id="GO:0006508">
    <property type="term" value="P:proteolysis"/>
    <property type="evidence" value="ECO:0007669"/>
    <property type="project" value="UniProtKB-KW"/>
</dbReference>
<keyword evidence="6 10" id="KW-0645">Protease</keyword>
<dbReference type="InterPro" id="IPR000787">
    <property type="entry name" value="Peptidase_M29"/>
</dbReference>
<dbReference type="GO" id="GO:0004177">
    <property type="term" value="F:aminopeptidase activity"/>
    <property type="evidence" value="ECO:0007669"/>
    <property type="project" value="UniProtKB-KW"/>
</dbReference>
<comment type="similarity">
    <text evidence="4">Belongs to the peptidase M29 family.</text>
</comment>
<keyword evidence="8" id="KW-0378">Hydrolase</keyword>
<sequence length="364" mass="40187">MDPRIREHAEIIVDHSTDIAEGDDVIVSAPPVASDLVVALHEVLGDRGANPVSLNADERAQRAFLRASAEFETPGHERALMEETDAFIHLRATENATETGDVDPEVTAAYSVAQQPIREERLSKRWCLTQFPAPANAQLAGMSTEAYENFVWDAINKDWDEQRELQSRMVEILDPAEEVRIVSGDRTDVTMSVAGNTTLNDYGEKNLPGGEVFTAPVPDSVEGSVFFDKPLYHQGREITDVSLEFEGGEVVSHSAGQNEDLLTEVLNTDDGARRLGELGIGMNRDIDRFTYNMLFDEKMGDTVHMAVGMAYGECVGEGNEENESAVHVDMIVDMSAESRIEVDGEIVQRNGTFRFEDGFEEGED</sequence>
<proteinExistence type="inferred from homology"/>
<evidence type="ECO:0000313" key="11">
    <source>
        <dbReference type="Proteomes" id="UP000075321"/>
    </source>
</evidence>
<dbReference type="SUPFAM" id="SSF144052">
    <property type="entry name" value="Thermophilic metalloprotease-like"/>
    <property type="match status" value="1"/>
</dbReference>
<evidence type="ECO:0000313" key="10">
    <source>
        <dbReference type="EMBL" id="KYH26950.1"/>
    </source>
</evidence>
<dbReference type="InterPro" id="IPR035097">
    <property type="entry name" value="M29_N-terminal"/>
</dbReference>
<dbReference type="Gene3D" id="3.40.1830.10">
    <property type="entry name" value="Thermophilic metalloprotease (M29)"/>
    <property type="match status" value="1"/>
</dbReference>
<comment type="cofactor">
    <cofactor evidence="1">
        <name>Co(2+)</name>
        <dbReference type="ChEBI" id="CHEBI:48828"/>
    </cofactor>
</comment>
<dbReference type="Pfam" id="PF02073">
    <property type="entry name" value="Peptidase_M29"/>
    <property type="match status" value="1"/>
</dbReference>
<dbReference type="PANTHER" id="PTHR34448">
    <property type="entry name" value="AMINOPEPTIDASE"/>
    <property type="match status" value="1"/>
</dbReference>
<dbReference type="RefSeq" id="WP_066379900.1">
    <property type="nucleotide sequence ID" value="NZ_LTAZ01000003.1"/>
</dbReference>
<gene>
    <name evidence="10" type="ORF">HAPAU_08380</name>
</gene>
<evidence type="ECO:0000256" key="2">
    <source>
        <dbReference type="ARBA" id="ARBA00001946"/>
    </source>
</evidence>
<keyword evidence="9 10" id="KW-0482">Metalloprotease</keyword>
<evidence type="ECO:0000256" key="6">
    <source>
        <dbReference type="ARBA" id="ARBA00022670"/>
    </source>
</evidence>
<reference evidence="10 11" key="1">
    <citation type="submission" date="2016-02" db="EMBL/GenBank/DDBJ databases">
        <title>Genome sequence of Halalkalicoccus paucihalophilus DSM 24557.</title>
        <authorList>
            <person name="Poehlein A."/>
            <person name="Daniel R."/>
        </authorList>
    </citation>
    <scope>NUCLEOTIDE SEQUENCE [LARGE SCALE GENOMIC DNA]</scope>
    <source>
        <strain evidence="10 11">DSM 24557</strain>
    </source>
</reference>
<keyword evidence="5" id="KW-0031">Aminopeptidase</keyword>
<accession>A0A151AHC5</accession>
<dbReference type="PATRIC" id="fig|1008153.3.peg.840"/>
<evidence type="ECO:0000256" key="8">
    <source>
        <dbReference type="ARBA" id="ARBA00022801"/>
    </source>
</evidence>
<dbReference type="OrthoDB" id="145069at2157"/>
<dbReference type="EMBL" id="LTAZ01000003">
    <property type="protein sequence ID" value="KYH26950.1"/>
    <property type="molecule type" value="Genomic_DNA"/>
</dbReference>
<evidence type="ECO:0000256" key="4">
    <source>
        <dbReference type="ARBA" id="ARBA00008236"/>
    </source>
</evidence>
<evidence type="ECO:0000256" key="3">
    <source>
        <dbReference type="ARBA" id="ARBA00001947"/>
    </source>
</evidence>
<protein>
    <submittedName>
        <fullName evidence="10">Thermophilic metalloprotease M29</fullName>
    </submittedName>
</protein>
<evidence type="ECO:0000256" key="9">
    <source>
        <dbReference type="ARBA" id="ARBA00023049"/>
    </source>
</evidence>
<name>A0A151AHC5_9EURY</name>
<dbReference type="Proteomes" id="UP000075321">
    <property type="component" value="Unassembled WGS sequence"/>
</dbReference>
<comment type="cofactor">
    <cofactor evidence="3">
        <name>Zn(2+)</name>
        <dbReference type="ChEBI" id="CHEBI:29105"/>
    </cofactor>
</comment>
<dbReference type="GO" id="GO:0008237">
    <property type="term" value="F:metallopeptidase activity"/>
    <property type="evidence" value="ECO:0007669"/>
    <property type="project" value="UniProtKB-KW"/>
</dbReference>
<comment type="caution">
    <text evidence="10">The sequence shown here is derived from an EMBL/GenBank/DDBJ whole genome shotgun (WGS) entry which is preliminary data.</text>
</comment>
<organism evidence="10 11">
    <name type="scientific">Halalkalicoccus paucihalophilus</name>
    <dbReference type="NCBI Taxonomy" id="1008153"/>
    <lineage>
        <taxon>Archaea</taxon>
        <taxon>Methanobacteriati</taxon>
        <taxon>Methanobacteriota</taxon>
        <taxon>Stenosarchaea group</taxon>
        <taxon>Halobacteria</taxon>
        <taxon>Halobacteriales</taxon>
        <taxon>Halococcaceae</taxon>
        <taxon>Halalkalicoccus</taxon>
    </lineage>
</organism>
<dbReference type="AlphaFoldDB" id="A0A151AHC5"/>
<dbReference type="PANTHER" id="PTHR34448:SF1">
    <property type="entry name" value="BLL6088 PROTEIN"/>
    <property type="match status" value="1"/>
</dbReference>
<comment type="cofactor">
    <cofactor evidence="2">
        <name>Mg(2+)</name>
        <dbReference type="ChEBI" id="CHEBI:18420"/>
    </cofactor>
</comment>
<evidence type="ECO:0000256" key="1">
    <source>
        <dbReference type="ARBA" id="ARBA00001941"/>
    </source>
</evidence>
<keyword evidence="7" id="KW-0479">Metal-binding</keyword>